<comment type="caution">
    <text evidence="3">The sequence shown here is derived from an EMBL/GenBank/DDBJ whole genome shotgun (WGS) entry which is preliminary data.</text>
</comment>
<accession>A0A2W2HH03</accession>
<proteinExistence type="predicted"/>
<dbReference type="Proteomes" id="UP000248544">
    <property type="component" value="Unassembled WGS sequence"/>
</dbReference>
<feature type="transmembrane region" description="Helical" evidence="1">
    <location>
        <begin position="118"/>
        <end position="139"/>
    </location>
</feature>
<feature type="domain" description="DUF2231" evidence="2">
    <location>
        <begin position="7"/>
        <end position="150"/>
    </location>
</feature>
<keyword evidence="4" id="KW-1185">Reference proteome</keyword>
<dbReference type="EMBL" id="POUA01000050">
    <property type="protein sequence ID" value="PZG51015.1"/>
    <property type="molecule type" value="Genomic_DNA"/>
</dbReference>
<keyword evidence="1" id="KW-0812">Transmembrane</keyword>
<evidence type="ECO:0000313" key="3">
    <source>
        <dbReference type="EMBL" id="PZG51015.1"/>
    </source>
</evidence>
<evidence type="ECO:0000259" key="2">
    <source>
        <dbReference type="Pfam" id="PF09990"/>
    </source>
</evidence>
<reference evidence="3 4" key="1">
    <citation type="submission" date="2018-01" db="EMBL/GenBank/DDBJ databases">
        <title>Draft genome sequence of Sphaerisporangium sp. 7K107.</title>
        <authorList>
            <person name="Sahin N."/>
            <person name="Saygin H."/>
            <person name="Ay H."/>
        </authorList>
    </citation>
    <scope>NUCLEOTIDE SEQUENCE [LARGE SCALE GENOMIC DNA]</scope>
    <source>
        <strain evidence="3 4">7K107</strain>
    </source>
</reference>
<dbReference type="RefSeq" id="WP_111166691.1">
    <property type="nucleotide sequence ID" value="NZ_POUA01000050.1"/>
</dbReference>
<dbReference type="Pfam" id="PF09990">
    <property type="entry name" value="DUF2231"/>
    <property type="match status" value="1"/>
</dbReference>
<organism evidence="3 4">
    <name type="scientific">Spongiactinospora gelatinilytica</name>
    <dbReference type="NCBI Taxonomy" id="2666298"/>
    <lineage>
        <taxon>Bacteria</taxon>
        <taxon>Bacillati</taxon>
        <taxon>Actinomycetota</taxon>
        <taxon>Actinomycetes</taxon>
        <taxon>Streptosporangiales</taxon>
        <taxon>Streptosporangiaceae</taxon>
        <taxon>Spongiactinospora</taxon>
    </lineage>
</organism>
<dbReference type="AlphaFoldDB" id="A0A2W2HH03"/>
<protein>
    <recommendedName>
        <fullName evidence="2">DUF2231 domain-containing protein</fullName>
    </recommendedName>
</protein>
<sequence>MFEQLFGLPAHPLIIHAAVVLAPLAALLCAAYALVTAWRPRLGWAVVALSIAAPASVFAARQSGLALKDHLFPDGVPGPMAATIGDHEGFATPLLWTTTGLGLAGLLMVLAGPRLGKVPAAALSGVTVLLSLAAGFYVIRAGHTGAIAVWG</sequence>
<evidence type="ECO:0000313" key="4">
    <source>
        <dbReference type="Proteomes" id="UP000248544"/>
    </source>
</evidence>
<keyword evidence="1" id="KW-1133">Transmembrane helix</keyword>
<feature type="transmembrane region" description="Helical" evidence="1">
    <location>
        <begin position="13"/>
        <end position="35"/>
    </location>
</feature>
<dbReference type="InterPro" id="IPR019251">
    <property type="entry name" value="DUF2231_TM"/>
</dbReference>
<feature type="transmembrane region" description="Helical" evidence="1">
    <location>
        <begin position="90"/>
        <end position="111"/>
    </location>
</feature>
<name>A0A2W2HH03_9ACTN</name>
<feature type="transmembrane region" description="Helical" evidence="1">
    <location>
        <begin position="42"/>
        <end position="60"/>
    </location>
</feature>
<gene>
    <name evidence="3" type="ORF">C1I98_09375</name>
</gene>
<keyword evidence="1" id="KW-0472">Membrane</keyword>
<evidence type="ECO:0000256" key="1">
    <source>
        <dbReference type="SAM" id="Phobius"/>
    </source>
</evidence>